<dbReference type="EMBL" id="CP117167">
    <property type="protein sequence ID" value="WCT11910.1"/>
    <property type="molecule type" value="Genomic_DNA"/>
</dbReference>
<reference evidence="1 2" key="1">
    <citation type="submission" date="2023-02" db="EMBL/GenBank/DDBJ databases">
        <title>Genome sequence of Mucilaginibacter jinjuensis strain KACC 16571.</title>
        <authorList>
            <person name="Kim S."/>
            <person name="Heo J."/>
            <person name="Kwon S.-W."/>
        </authorList>
    </citation>
    <scope>NUCLEOTIDE SEQUENCE [LARGE SCALE GENOMIC DNA]</scope>
    <source>
        <strain evidence="1 2">KACC 16571</strain>
    </source>
</reference>
<dbReference type="Proteomes" id="UP001216139">
    <property type="component" value="Chromosome"/>
</dbReference>
<proteinExistence type="predicted"/>
<protein>
    <submittedName>
        <fullName evidence="1">Uncharacterized protein</fullName>
    </submittedName>
</protein>
<organism evidence="1 2">
    <name type="scientific">Mucilaginibacter jinjuensis</name>
    <dbReference type="NCBI Taxonomy" id="1176721"/>
    <lineage>
        <taxon>Bacteria</taxon>
        <taxon>Pseudomonadati</taxon>
        <taxon>Bacteroidota</taxon>
        <taxon>Sphingobacteriia</taxon>
        <taxon>Sphingobacteriales</taxon>
        <taxon>Sphingobacteriaceae</taxon>
        <taxon>Mucilaginibacter</taxon>
    </lineage>
</organism>
<sequence>MEAQQKRLWQKPEVIIISANREINGGASSRYHEAGHYGGHFYISTTVVGGMKDTGSMAFNNAHS</sequence>
<evidence type="ECO:0000313" key="2">
    <source>
        <dbReference type="Proteomes" id="UP001216139"/>
    </source>
</evidence>
<gene>
    <name evidence="1" type="ORF">PQO05_24565</name>
</gene>
<evidence type="ECO:0000313" key="1">
    <source>
        <dbReference type="EMBL" id="WCT11910.1"/>
    </source>
</evidence>
<name>A0ABY7T604_9SPHI</name>
<accession>A0ABY7T604</accession>
<keyword evidence="2" id="KW-1185">Reference proteome</keyword>
<dbReference type="RefSeq" id="WP_273630110.1">
    <property type="nucleotide sequence ID" value="NZ_CP117167.1"/>
</dbReference>